<dbReference type="PANTHER" id="PTHR46623">
    <property type="entry name" value="CARBOXYMETHYLENEBUTENOLIDASE-RELATED"/>
    <property type="match status" value="1"/>
</dbReference>
<dbReference type="PANTHER" id="PTHR46623:SF6">
    <property type="entry name" value="ALPHA_BETA-HYDROLASES SUPERFAMILY PROTEIN"/>
    <property type="match status" value="1"/>
</dbReference>
<comment type="caution">
    <text evidence="3">The sequence shown here is derived from an EMBL/GenBank/DDBJ whole genome shotgun (WGS) entry which is preliminary data.</text>
</comment>
<keyword evidence="3" id="KW-0378">Hydrolase</keyword>
<dbReference type="Proteomes" id="UP001139353">
    <property type="component" value="Unassembled WGS sequence"/>
</dbReference>
<dbReference type="InterPro" id="IPR002925">
    <property type="entry name" value="Dienelactn_hydro"/>
</dbReference>
<feature type="signal peptide" evidence="1">
    <location>
        <begin position="1"/>
        <end position="21"/>
    </location>
</feature>
<reference evidence="3" key="1">
    <citation type="submission" date="2021-11" db="EMBL/GenBank/DDBJ databases">
        <title>BS-T2-15 a new species belonging to the Comamonadaceae family isolated from the soil of a French oak forest.</title>
        <authorList>
            <person name="Mieszkin S."/>
            <person name="Alain K."/>
        </authorList>
    </citation>
    <scope>NUCLEOTIDE SEQUENCE</scope>
    <source>
        <strain evidence="3">BS-T2-15</strain>
    </source>
</reference>
<dbReference type="Gene3D" id="3.40.50.1820">
    <property type="entry name" value="alpha/beta hydrolase"/>
    <property type="match status" value="1"/>
</dbReference>
<feature type="domain" description="Dienelactone hydrolase" evidence="2">
    <location>
        <begin position="89"/>
        <end position="210"/>
    </location>
</feature>
<evidence type="ECO:0000313" key="4">
    <source>
        <dbReference type="Proteomes" id="UP001139353"/>
    </source>
</evidence>
<dbReference type="EMBL" id="JAJLJH010000015">
    <property type="protein sequence ID" value="MCK9689541.1"/>
    <property type="molecule type" value="Genomic_DNA"/>
</dbReference>
<protein>
    <submittedName>
        <fullName evidence="3">Dienelactone hydrolase family protein</fullName>
    </submittedName>
</protein>
<dbReference type="RefSeq" id="WP_275685592.1">
    <property type="nucleotide sequence ID" value="NZ_JAJLJH010000015.1"/>
</dbReference>
<keyword evidence="4" id="KW-1185">Reference proteome</keyword>
<sequence>MRALLRSLLLLVACIAFGARADDAGPPQKEFLPKSGTGRVVVVVSGQTGASNYTNISQDLADAGYYTVLVDGNDLWIKGGGGNALLQGVIAKAQASPHAVAGKVGVVCFSLGGAVGLTYASRLPDQVATVVAMYPLTSFIKDPADFVGKIKVPVLMLAGTSDTYKNCCVIETARALADAAKANPDVAPLFVLHEYAGADHGFNMNTSHQRAVLADSRDRAIAQLRQYLVDH</sequence>
<evidence type="ECO:0000259" key="2">
    <source>
        <dbReference type="Pfam" id="PF01738"/>
    </source>
</evidence>
<dbReference type="Pfam" id="PF01738">
    <property type="entry name" value="DLH"/>
    <property type="match status" value="1"/>
</dbReference>
<keyword evidence="1" id="KW-0732">Signal</keyword>
<dbReference type="InterPro" id="IPR051049">
    <property type="entry name" value="Dienelactone_hydrolase-like"/>
</dbReference>
<dbReference type="AlphaFoldDB" id="A0A9X1YTG2"/>
<accession>A0A9X1YTG2</accession>
<proteinExistence type="predicted"/>
<evidence type="ECO:0000313" key="3">
    <source>
        <dbReference type="EMBL" id="MCK9689541.1"/>
    </source>
</evidence>
<feature type="chain" id="PRO_5040983675" evidence="1">
    <location>
        <begin position="22"/>
        <end position="231"/>
    </location>
</feature>
<dbReference type="SUPFAM" id="SSF53474">
    <property type="entry name" value="alpha/beta-Hydrolases"/>
    <property type="match status" value="1"/>
</dbReference>
<dbReference type="GO" id="GO:0016787">
    <property type="term" value="F:hydrolase activity"/>
    <property type="evidence" value="ECO:0007669"/>
    <property type="project" value="UniProtKB-KW"/>
</dbReference>
<name>A0A9X1YTG2_9BURK</name>
<organism evidence="3 4">
    <name type="scientific">Scleromatobacter humisilvae</name>
    <dbReference type="NCBI Taxonomy" id="2897159"/>
    <lineage>
        <taxon>Bacteria</taxon>
        <taxon>Pseudomonadati</taxon>
        <taxon>Pseudomonadota</taxon>
        <taxon>Betaproteobacteria</taxon>
        <taxon>Burkholderiales</taxon>
        <taxon>Sphaerotilaceae</taxon>
        <taxon>Scleromatobacter</taxon>
    </lineage>
</organism>
<gene>
    <name evidence="3" type="ORF">LPC04_27800</name>
</gene>
<dbReference type="InterPro" id="IPR029058">
    <property type="entry name" value="AB_hydrolase_fold"/>
</dbReference>
<evidence type="ECO:0000256" key="1">
    <source>
        <dbReference type="SAM" id="SignalP"/>
    </source>
</evidence>